<keyword evidence="2" id="KW-1185">Reference proteome</keyword>
<organism evidence="1 2">
    <name type="scientific">Dreissena polymorpha</name>
    <name type="common">Zebra mussel</name>
    <name type="synonym">Mytilus polymorpha</name>
    <dbReference type="NCBI Taxonomy" id="45954"/>
    <lineage>
        <taxon>Eukaryota</taxon>
        <taxon>Metazoa</taxon>
        <taxon>Spiralia</taxon>
        <taxon>Lophotrochozoa</taxon>
        <taxon>Mollusca</taxon>
        <taxon>Bivalvia</taxon>
        <taxon>Autobranchia</taxon>
        <taxon>Heteroconchia</taxon>
        <taxon>Euheterodonta</taxon>
        <taxon>Imparidentia</taxon>
        <taxon>Neoheterodontei</taxon>
        <taxon>Myida</taxon>
        <taxon>Dreissenoidea</taxon>
        <taxon>Dreissenidae</taxon>
        <taxon>Dreissena</taxon>
    </lineage>
</organism>
<evidence type="ECO:0000313" key="2">
    <source>
        <dbReference type="Proteomes" id="UP000828390"/>
    </source>
</evidence>
<protein>
    <submittedName>
        <fullName evidence="1">Uncharacterized protein</fullName>
    </submittedName>
</protein>
<reference evidence="1" key="2">
    <citation type="submission" date="2020-11" db="EMBL/GenBank/DDBJ databases">
        <authorList>
            <person name="McCartney M.A."/>
            <person name="Auch B."/>
            <person name="Kono T."/>
            <person name="Mallez S."/>
            <person name="Becker A."/>
            <person name="Gohl D.M."/>
            <person name="Silverstein K.A.T."/>
            <person name="Koren S."/>
            <person name="Bechman K.B."/>
            <person name="Herman A."/>
            <person name="Abrahante J.E."/>
            <person name="Garbe J."/>
        </authorList>
    </citation>
    <scope>NUCLEOTIDE SEQUENCE</scope>
    <source>
        <strain evidence="1">Duluth1</strain>
        <tissue evidence="1">Whole animal</tissue>
    </source>
</reference>
<evidence type="ECO:0000313" key="1">
    <source>
        <dbReference type="EMBL" id="KAH3695754.1"/>
    </source>
</evidence>
<name>A0A9D4BI75_DREPO</name>
<gene>
    <name evidence="1" type="ORF">DPMN_083212</name>
</gene>
<comment type="caution">
    <text evidence="1">The sequence shown here is derived from an EMBL/GenBank/DDBJ whole genome shotgun (WGS) entry which is preliminary data.</text>
</comment>
<sequence>MMLVANWSVAYDCTTQSCLTRLYNSRITRAEYYTRPLAGSSSQSRKKRFTCARCTVCHAGIVVTTTSGKRWLIHKGDNYGSSDSSSDTVITDADYMNSRWTRVRSTDIAPGRTVTVGEVLARGNPDTGYNLLIDNCLHAADKMWRFLTGRRWFC</sequence>
<dbReference type="EMBL" id="JAIWYP010000016">
    <property type="protein sequence ID" value="KAH3695754.1"/>
    <property type="molecule type" value="Genomic_DNA"/>
</dbReference>
<accession>A0A9D4BI75</accession>
<dbReference type="Proteomes" id="UP000828390">
    <property type="component" value="Unassembled WGS sequence"/>
</dbReference>
<proteinExistence type="predicted"/>
<reference evidence="1" key="1">
    <citation type="journal article" date="2019" name="bioRxiv">
        <title>The Genome of the Zebra Mussel, Dreissena polymorpha: A Resource for Invasive Species Research.</title>
        <authorList>
            <person name="McCartney M.A."/>
            <person name="Auch B."/>
            <person name="Kono T."/>
            <person name="Mallez S."/>
            <person name="Zhang Y."/>
            <person name="Obille A."/>
            <person name="Becker A."/>
            <person name="Abrahante J.E."/>
            <person name="Garbe J."/>
            <person name="Badalamenti J.P."/>
            <person name="Herman A."/>
            <person name="Mangelson H."/>
            <person name="Liachko I."/>
            <person name="Sullivan S."/>
            <person name="Sone E.D."/>
            <person name="Koren S."/>
            <person name="Silverstein K.A.T."/>
            <person name="Beckman K.B."/>
            <person name="Gohl D.M."/>
        </authorList>
    </citation>
    <scope>NUCLEOTIDE SEQUENCE</scope>
    <source>
        <strain evidence="1">Duluth1</strain>
        <tissue evidence="1">Whole animal</tissue>
    </source>
</reference>
<dbReference type="AlphaFoldDB" id="A0A9D4BI75"/>